<accession>A0A0R3TBE7</accession>
<dbReference type="InterPro" id="IPR004330">
    <property type="entry name" value="FAR1_DNA_bnd_dom"/>
</dbReference>
<proteinExistence type="predicted"/>
<dbReference type="EMBL" id="UZAE01003040">
    <property type="protein sequence ID" value="VDO00244.1"/>
    <property type="molecule type" value="Genomic_DNA"/>
</dbReference>
<dbReference type="PANTHER" id="PTHR31569">
    <property type="entry name" value="SWIM-TYPE DOMAIN-CONTAINING PROTEIN"/>
    <property type="match status" value="1"/>
</dbReference>
<feature type="domain" description="FAR1" evidence="1">
    <location>
        <begin position="156"/>
        <end position="217"/>
    </location>
</feature>
<dbReference type="OrthoDB" id="6236466at2759"/>
<dbReference type="AlphaFoldDB" id="A0A0R3TBE7"/>
<evidence type="ECO:0000313" key="2">
    <source>
        <dbReference type="EMBL" id="VDO00244.1"/>
    </source>
</evidence>
<name>A0A0R3TBE7_RODNA</name>
<sequence>MDLTETFEHLFTGKHFTSDAEFEKACEDFRKSTGVRFARRHVLSRQEPLPNLPNLLLKQGQFTCSVSYCNAFFAVGSKKCGVYVTRFNMHHIHGPMPEEEYNVVCDLTNVFRQYFPVDQYSTFEEFHNLLIAFQSHTGSSYVKRHTVRWPADAIDKQHLVYARAHFECVRYGWSESNATSRPVNSKRIGCKAYVVIQTYKGYVQIFHLNMQHNHEITSDDLTGSSRSSRRLQNSQIRAPNTNVYTYSSALSEGVPQATECVPPNIIQPVKIRRIQAVSETVKLENYMLNKVQQSKMAVLDAQLQSLRNMAFAEFGIIGENGECDEMAIEMCEELQQLENSWRQYLSGSEEQRETAPILVEFASASSGADKRSDLKVDLQVV</sequence>
<evidence type="ECO:0000313" key="4">
    <source>
        <dbReference type="WBParaSite" id="HNAJ_0000438601-mRNA-1"/>
    </source>
</evidence>
<reference evidence="4" key="1">
    <citation type="submission" date="2017-02" db="UniProtKB">
        <authorList>
            <consortium name="WormBaseParasite"/>
        </authorList>
    </citation>
    <scope>IDENTIFICATION</scope>
</reference>
<protein>
    <submittedName>
        <fullName evidence="4">FAR1 domain-containing protein</fullName>
    </submittedName>
</protein>
<evidence type="ECO:0000259" key="1">
    <source>
        <dbReference type="Pfam" id="PF03101"/>
    </source>
</evidence>
<dbReference type="PANTHER" id="PTHR31569:SF4">
    <property type="entry name" value="SWIM-TYPE DOMAIN-CONTAINING PROTEIN"/>
    <property type="match status" value="1"/>
</dbReference>
<dbReference type="Pfam" id="PF03101">
    <property type="entry name" value="FAR1"/>
    <property type="match status" value="1"/>
</dbReference>
<dbReference type="InterPro" id="IPR052579">
    <property type="entry name" value="Zinc_finger_SWIM"/>
</dbReference>
<dbReference type="WBParaSite" id="HNAJ_0000438601-mRNA-1">
    <property type="protein sequence ID" value="HNAJ_0000438601-mRNA-1"/>
    <property type="gene ID" value="HNAJ_0000438601"/>
</dbReference>
<keyword evidence="3" id="KW-1185">Reference proteome</keyword>
<dbReference type="Proteomes" id="UP000278807">
    <property type="component" value="Unassembled WGS sequence"/>
</dbReference>
<evidence type="ECO:0000313" key="3">
    <source>
        <dbReference type="Proteomes" id="UP000278807"/>
    </source>
</evidence>
<organism evidence="4">
    <name type="scientific">Rodentolepis nana</name>
    <name type="common">Dwarf tapeworm</name>
    <name type="synonym">Hymenolepis nana</name>
    <dbReference type="NCBI Taxonomy" id="102285"/>
    <lineage>
        <taxon>Eukaryota</taxon>
        <taxon>Metazoa</taxon>
        <taxon>Spiralia</taxon>
        <taxon>Lophotrochozoa</taxon>
        <taxon>Platyhelminthes</taxon>
        <taxon>Cestoda</taxon>
        <taxon>Eucestoda</taxon>
        <taxon>Cyclophyllidea</taxon>
        <taxon>Hymenolepididae</taxon>
        <taxon>Rodentolepis</taxon>
    </lineage>
</organism>
<gene>
    <name evidence="2" type="ORF">HNAJ_LOCUS4384</name>
</gene>
<reference evidence="2 3" key="2">
    <citation type="submission" date="2018-11" db="EMBL/GenBank/DDBJ databases">
        <authorList>
            <consortium name="Pathogen Informatics"/>
        </authorList>
    </citation>
    <scope>NUCLEOTIDE SEQUENCE [LARGE SCALE GENOMIC DNA]</scope>
</reference>